<keyword evidence="2" id="KW-1185">Reference proteome</keyword>
<evidence type="ECO:0008006" key="3">
    <source>
        <dbReference type="Google" id="ProtNLM"/>
    </source>
</evidence>
<proteinExistence type="predicted"/>
<organism evidence="1 2">
    <name type="scientific">Bergeyella porcorum</name>
    <dbReference type="NCBI Taxonomy" id="1735111"/>
    <lineage>
        <taxon>Bacteria</taxon>
        <taxon>Pseudomonadati</taxon>
        <taxon>Bacteroidota</taxon>
        <taxon>Flavobacteriia</taxon>
        <taxon>Flavobacteriales</taxon>
        <taxon>Weeksellaceae</taxon>
        <taxon>Bergeyella</taxon>
    </lineage>
</organism>
<keyword evidence="1" id="KW-0614">Plasmid</keyword>
<reference evidence="1" key="1">
    <citation type="submission" date="2023-10" db="EMBL/GenBank/DDBJ databases">
        <title>Characterization and whole genome sequencing of a novel strain of Bergeyella porcorum QD2021 isolated from pig.</title>
        <authorList>
            <person name="Liu G."/>
            <person name="Chen C."/>
            <person name="Han X."/>
        </authorList>
    </citation>
    <scope>NUCLEOTIDE SEQUENCE</scope>
    <source>
        <strain evidence="1">QD2021</strain>
        <plasmid evidence="1">pQD2021</plasmid>
    </source>
</reference>
<dbReference type="EMBL" id="CP136427">
    <property type="protein sequence ID" value="WOC53198.1"/>
    <property type="molecule type" value="Genomic_DNA"/>
</dbReference>
<name>A0AAU0F714_9FLAO</name>
<sequence length="70" mass="8013">MNTIYLQDDISLEKYQEAVKALNSIGIKVIEKHFTDAQMAKIKKGIEQIKEGKSKSYLEVRKKAREICGI</sequence>
<geneLocation type="plasmid" evidence="1 2">
    <name>pQD2021</name>
</geneLocation>
<dbReference type="RefSeq" id="WP_327985397.1">
    <property type="nucleotide sequence ID" value="NZ_CP136427.1"/>
</dbReference>
<evidence type="ECO:0000313" key="2">
    <source>
        <dbReference type="Proteomes" id="UP001432059"/>
    </source>
</evidence>
<dbReference type="Proteomes" id="UP001432059">
    <property type="component" value="Plasmid pQD2021"/>
</dbReference>
<dbReference type="KEGG" id="bpor:BPO_p0115"/>
<accession>A0AAU0F714</accession>
<protein>
    <recommendedName>
        <fullName evidence="3">Antitoxin</fullName>
    </recommendedName>
</protein>
<gene>
    <name evidence="1" type="ORF">BPO_p0115</name>
</gene>
<evidence type="ECO:0000313" key="1">
    <source>
        <dbReference type="EMBL" id="WOC53198.1"/>
    </source>
</evidence>
<dbReference type="AlphaFoldDB" id="A0AAU0F714"/>